<feature type="compositionally biased region" description="Polar residues" evidence="1">
    <location>
        <begin position="1124"/>
        <end position="1134"/>
    </location>
</feature>
<feature type="region of interest" description="Disordered" evidence="1">
    <location>
        <begin position="1340"/>
        <end position="1469"/>
    </location>
</feature>
<feature type="compositionally biased region" description="Low complexity" evidence="1">
    <location>
        <begin position="970"/>
        <end position="991"/>
    </location>
</feature>
<feature type="compositionally biased region" description="Basic residues" evidence="1">
    <location>
        <begin position="290"/>
        <end position="300"/>
    </location>
</feature>
<proteinExistence type="predicted"/>
<evidence type="ECO:0000313" key="3">
    <source>
        <dbReference type="WBParaSite" id="Pan_g20194.t1"/>
    </source>
</evidence>
<feature type="region of interest" description="Disordered" evidence="1">
    <location>
        <begin position="1166"/>
        <end position="1288"/>
    </location>
</feature>
<evidence type="ECO:0000313" key="2">
    <source>
        <dbReference type="Proteomes" id="UP000492821"/>
    </source>
</evidence>
<feature type="compositionally biased region" description="Basic and acidic residues" evidence="1">
    <location>
        <begin position="1501"/>
        <end position="1510"/>
    </location>
</feature>
<reference evidence="3" key="2">
    <citation type="submission" date="2020-10" db="UniProtKB">
        <authorList>
            <consortium name="WormBaseParasite"/>
        </authorList>
    </citation>
    <scope>IDENTIFICATION</scope>
</reference>
<feature type="compositionally biased region" description="Acidic residues" evidence="1">
    <location>
        <begin position="1511"/>
        <end position="1534"/>
    </location>
</feature>
<feature type="compositionally biased region" description="Basic residues" evidence="1">
    <location>
        <begin position="565"/>
        <end position="576"/>
    </location>
</feature>
<feature type="compositionally biased region" description="Low complexity" evidence="1">
    <location>
        <begin position="505"/>
        <end position="524"/>
    </location>
</feature>
<feature type="region of interest" description="Disordered" evidence="1">
    <location>
        <begin position="947"/>
        <end position="1134"/>
    </location>
</feature>
<feature type="region of interest" description="Disordered" evidence="1">
    <location>
        <begin position="1495"/>
        <end position="1603"/>
    </location>
</feature>
<feature type="compositionally biased region" description="Acidic residues" evidence="1">
    <location>
        <begin position="635"/>
        <end position="644"/>
    </location>
</feature>
<feature type="compositionally biased region" description="Polar residues" evidence="1">
    <location>
        <begin position="624"/>
        <end position="634"/>
    </location>
</feature>
<protein>
    <submittedName>
        <fullName evidence="3">ZZ-type domain-containing protein</fullName>
    </submittedName>
</protein>
<feature type="compositionally biased region" description="Acidic residues" evidence="1">
    <location>
        <begin position="495"/>
        <end position="504"/>
    </location>
</feature>
<feature type="compositionally biased region" description="Acidic residues" evidence="1">
    <location>
        <begin position="429"/>
        <end position="441"/>
    </location>
</feature>
<feature type="compositionally biased region" description="Basic and acidic residues" evidence="1">
    <location>
        <begin position="66"/>
        <end position="76"/>
    </location>
</feature>
<feature type="compositionally biased region" description="Low complexity" evidence="1">
    <location>
        <begin position="704"/>
        <end position="715"/>
    </location>
</feature>
<feature type="region of interest" description="Disordered" evidence="1">
    <location>
        <begin position="45"/>
        <end position="84"/>
    </location>
</feature>
<feature type="compositionally biased region" description="Low complexity" evidence="1">
    <location>
        <begin position="577"/>
        <end position="616"/>
    </location>
</feature>
<name>A0A7E4VFD3_PANRE</name>
<feature type="compositionally biased region" description="Acidic residues" evidence="1">
    <location>
        <begin position="1573"/>
        <end position="1603"/>
    </location>
</feature>
<sequence length="2251" mass="253529">MQDVEMASTSGCSSDMTDSEVQDVYDQTLADQRRAEIDYKHSVVIHRRREPSPPYAPSITEYESSDSEHEPHRHGPIDPVIGKRTKDYKRDPYCGAKCCNCRIIINPETIYKCHDCDTKNAYFCSACFKGGAMAGCHTRRHNMSSIDPRSITIFEDQEGQPTLTLGYLKGIFRLLQWCKKPEDWQRKNVVFPGLSYERAHELFDLFWISPLGVLFRQSDPKYAVMQAIMGDDIEKFTPDFTPEDVLKLKAQSNQNPSLIEDFLTTGQEVLDDKKEDYELLKQILRQCRKGRKRRSKRKPLPRPDYGSSGSDNDEVLETYIEDVIDKVESDAFNGKTKKVYYEHNENLPEEEMVDYGTTIDFRDSFWAERALRFAQEVNGPSVRSVTIPVKDQLNRLIYAPPCRYLPRQWLLPEKTDFTAHYVNRKVWCDDDGSDETADSTDNDGISDNQSGGSYGGGSGQSSNNDHKSDGDGESNDGIDEHANGADAGGGSDSDSGAEDSDSAESETQPAAPAPESSTSGSSDSSDTERSDSPKPSASTTPADRNSNKKRRKSDSSEPTSSRNAPKSKRQKTRSKSKSSNLSTASRSLPCPPKSSSSSSMSSSSSKTQSRSKTSSPVTGKKTSEPSGSERSISVDQEEALDFDEAAPNHNVPQVFNENHDEDEVMHTPEYETTHPSNDEAKKSPDNPPNREVLLTEEQPVRVSEPTQTNENTNPTPDEPRLPVIDIDDRDDLSPIPGPSTAPEPEPKQKTPPFKFTINKRTLKLTTGKSQPAAPKTTQRLKKDGTPYKIRKRKEPPPPPPKPAQNPPKMGKSSVPLKNPDGTPKKKVRCQWTYQCYYRDGTDITTPGMIYPAGVPDSDDITEMAEEVGVTFDIPPPENPDANEPEALYAPPPTRRAARNANYRIGRSARGRAYSPPRPKTPEKDDKLTMAKFVELYYDFICDDSLPSKTRTTFVRKKVPDPLPGQTDPGPSSSTSQPTSSTSTTSRQPRTRNPVPVSQPPRSTAPRGRATGRSRARVPTPDMMPGPSTRRYAPASERRQRQPPPETASIPATQNSAASSSGRRRQRIPTPDMLPGPSTRRNVTPATAQRREHAPIPAISPVPLAQTSASGRRQWRVATPDMLPGTSSQHATNASDDIDIAWYDMPASSITPDMSLESMRLSATPAASYDSASSPASVPSNGRNHTPHSVAYPATPASVSSQGSMHVPDNFVTSSGWSESTYASMRQSAPAVHRPSTQRQAAQTNAGHQPPRNATTSRSRQRHQAVPERYTPSLNHSVGSPYMNPPSYESPAYHHDQAWLAAPQRHNPAVYYSDSYDATHPVGNHFYPTAPVAMEYHDPTQYAGSPFNGNQYGGYHQNHRNDTVQQHQHQQLQQHFPQPPVQQHLSQPPVQQPAQVHAQPAYQTPQSSAAPPSPGTYFCPMPPSSLPSHAQLYPTAPPQPAPIQDPANDGYYHQEQRRGRANSEYSDAPVSPAESMISLFSDNSEAGGVAAETNTQLFEENVEGHVHSNDGKDDDSGDEDGSDKDDVDEDEEEYGDSDHSNDDGDDESKNGDGQNGENGDHEYEEDGDRYYDEYQGDEEQGDADEYDDAEYDDDVEGHYDDEDDICDEEETDDELLPYFEELPEEHPKDSEFDVRTTQTWPKIHTSVKKLLTLKKQFCYDSFDESDEDIVLDENRRVKKHPLKDLVSKMPFTTTIFPPVSEIKKRKLSRILNRTHKIPYIDNVDDKYSDSLGSRRRCKSVSNGVRLEKVKVFPGVVHLNDHPSSDCEEKCREPEHTVCELRKVPYNEMLAHFIQRPNDLKAFKFPRRFLKRRGFIATPVPSESTLRYRLVTTPGTENVTVKFLQTKKGLCVQVIDKIDEGQPIPKLPERSEFICPTPRDLKFSEGLSDLDKKKYMDEEYAQAFMKHHYGKRGNLKIDDYCNTPYYTVFDPQTETIEFEEAEWVYKEQKPTRRHKKTFNAMIDDVNQQIGLPKAGTYDKSCDEHLAFLDQFDRSYDSRTRVPLLHANFQVHDKMIKKREVPLNMGAIVKLDRRIQKYHMNLKFVQEPTAEVDLRMVKSLLPRPYDKAEMNFYHLYDPPIEKIYLKQKTADLDDLQEEYSAINYHIFRDDFEIENQNEAELILFEHCKRVNPAEEGEFMDTCRVHTYNRVVANRHAQNVLAKTHKMMPTFLASEDGEYPTGTYPQIETLIKGTLLEKAQTTVTDMLLQMQSTMAFENMRGYVKQLQQVLSLQQKQSEIQKKKEKKVQSKRRREF</sequence>
<feature type="compositionally biased region" description="Low complexity" evidence="1">
    <location>
        <begin position="1166"/>
        <end position="1179"/>
    </location>
</feature>
<feature type="compositionally biased region" description="Basic and acidic residues" evidence="1">
    <location>
        <begin position="664"/>
        <end position="684"/>
    </location>
</feature>
<feature type="compositionally biased region" description="Basic and acidic residues" evidence="1">
    <location>
        <begin position="1535"/>
        <end position="1549"/>
    </location>
</feature>
<feature type="region of interest" description="Disordered" evidence="1">
    <location>
        <begin position="1"/>
        <end position="24"/>
    </location>
</feature>
<reference evidence="2" key="1">
    <citation type="journal article" date="2013" name="Genetics">
        <title>The draft genome and transcriptome of Panagrellus redivivus are shaped by the harsh demands of a free-living lifestyle.</title>
        <authorList>
            <person name="Srinivasan J."/>
            <person name="Dillman A.R."/>
            <person name="Macchietto M.G."/>
            <person name="Heikkinen L."/>
            <person name="Lakso M."/>
            <person name="Fracchia K.M."/>
            <person name="Antoshechkin I."/>
            <person name="Mortazavi A."/>
            <person name="Wong G."/>
            <person name="Sternberg P.W."/>
        </authorList>
    </citation>
    <scope>NUCLEOTIDE SEQUENCE [LARGE SCALE GENOMIC DNA]</scope>
    <source>
        <strain evidence="2">MT8872</strain>
    </source>
</reference>
<organism evidence="2 3">
    <name type="scientific">Panagrellus redivivus</name>
    <name type="common">Microworm</name>
    <dbReference type="NCBI Taxonomy" id="6233"/>
    <lineage>
        <taxon>Eukaryota</taxon>
        <taxon>Metazoa</taxon>
        <taxon>Ecdysozoa</taxon>
        <taxon>Nematoda</taxon>
        <taxon>Chromadorea</taxon>
        <taxon>Rhabditida</taxon>
        <taxon>Tylenchina</taxon>
        <taxon>Panagrolaimomorpha</taxon>
        <taxon>Panagrolaimoidea</taxon>
        <taxon>Panagrolaimidae</taxon>
        <taxon>Panagrellus</taxon>
    </lineage>
</organism>
<feature type="region of interest" description="Disordered" evidence="1">
    <location>
        <begin position="870"/>
        <end position="926"/>
    </location>
</feature>
<evidence type="ECO:0000256" key="1">
    <source>
        <dbReference type="SAM" id="MobiDB-lite"/>
    </source>
</evidence>
<dbReference type="Proteomes" id="UP000492821">
    <property type="component" value="Unassembled WGS sequence"/>
</dbReference>
<feature type="compositionally biased region" description="Polar residues" evidence="1">
    <location>
        <begin position="1210"/>
        <end position="1226"/>
    </location>
</feature>
<feature type="region of interest" description="Disordered" evidence="1">
    <location>
        <begin position="290"/>
        <end position="312"/>
    </location>
</feature>
<feature type="compositionally biased region" description="Low complexity" evidence="1">
    <location>
        <begin position="1363"/>
        <end position="1409"/>
    </location>
</feature>
<feature type="region of interest" description="Disordered" evidence="1">
    <location>
        <begin position="429"/>
        <end position="825"/>
    </location>
</feature>
<accession>A0A7E4VFD3</accession>
<feature type="compositionally biased region" description="Low complexity" evidence="1">
    <location>
        <begin position="879"/>
        <end position="888"/>
    </location>
</feature>
<keyword evidence="2" id="KW-1185">Reference proteome</keyword>
<feature type="compositionally biased region" description="Polar residues" evidence="1">
    <location>
        <begin position="1234"/>
        <end position="1257"/>
    </location>
</feature>
<dbReference type="WBParaSite" id="Pan_g20194.t1">
    <property type="protein sequence ID" value="Pan_g20194.t1"/>
    <property type="gene ID" value="Pan_g20194"/>
</dbReference>
<feature type="compositionally biased region" description="Polar residues" evidence="1">
    <location>
        <begin position="7"/>
        <end position="16"/>
    </location>
</feature>
<feature type="compositionally biased region" description="Pro residues" evidence="1">
    <location>
        <begin position="796"/>
        <end position="805"/>
    </location>
</feature>